<feature type="compositionally biased region" description="Low complexity" evidence="1">
    <location>
        <begin position="165"/>
        <end position="182"/>
    </location>
</feature>
<evidence type="ECO:0000313" key="4">
    <source>
        <dbReference type="Proteomes" id="UP001305779"/>
    </source>
</evidence>
<feature type="compositionally biased region" description="Low complexity" evidence="1">
    <location>
        <begin position="87"/>
        <end position="105"/>
    </location>
</feature>
<feature type="compositionally biased region" description="Polar residues" evidence="1">
    <location>
        <begin position="243"/>
        <end position="260"/>
    </location>
</feature>
<keyword evidence="4" id="KW-1185">Reference proteome</keyword>
<comment type="caution">
    <text evidence="3">The sequence shown here is derived from an EMBL/GenBank/DDBJ whole genome shotgun (WGS) entry which is preliminary data.</text>
</comment>
<dbReference type="SUPFAM" id="SSF50978">
    <property type="entry name" value="WD40 repeat-like"/>
    <property type="match status" value="1"/>
</dbReference>
<evidence type="ECO:0000256" key="1">
    <source>
        <dbReference type="SAM" id="MobiDB-lite"/>
    </source>
</evidence>
<dbReference type="SMART" id="SM00128">
    <property type="entry name" value="IPPc"/>
    <property type="match status" value="1"/>
</dbReference>
<feature type="compositionally biased region" description="Basic and acidic residues" evidence="1">
    <location>
        <begin position="21"/>
        <end position="31"/>
    </location>
</feature>
<reference evidence="3 4" key="1">
    <citation type="journal article" date="2023" name="G3 (Bethesda)">
        <title>A chromosome-level genome assembly of Zasmidium syzygii isolated from banana leaves.</title>
        <authorList>
            <person name="van Westerhoven A.C."/>
            <person name="Mehrabi R."/>
            <person name="Talebi R."/>
            <person name="Steentjes M.B.F."/>
            <person name="Corcolon B."/>
            <person name="Chong P.A."/>
            <person name="Kema G.H.J."/>
            <person name="Seidl M.F."/>
        </authorList>
    </citation>
    <scope>NUCLEOTIDE SEQUENCE [LARGE SCALE GENOMIC DNA]</scope>
    <source>
        <strain evidence="3 4">P124</strain>
    </source>
</reference>
<dbReference type="InterPro" id="IPR015943">
    <property type="entry name" value="WD40/YVTN_repeat-like_dom_sf"/>
</dbReference>
<dbReference type="PANTHER" id="PTHR11200">
    <property type="entry name" value="INOSITOL 5-PHOSPHATASE"/>
    <property type="match status" value="1"/>
</dbReference>
<dbReference type="Pfam" id="PF22669">
    <property type="entry name" value="Exo_endo_phos2"/>
    <property type="match status" value="1"/>
</dbReference>
<dbReference type="InterPro" id="IPR036691">
    <property type="entry name" value="Endo/exonu/phosph_ase_sf"/>
</dbReference>
<feature type="compositionally biased region" description="Basic and acidic residues" evidence="1">
    <location>
        <begin position="300"/>
        <end position="313"/>
    </location>
</feature>
<feature type="compositionally biased region" description="Polar residues" evidence="1">
    <location>
        <begin position="138"/>
        <end position="155"/>
    </location>
</feature>
<dbReference type="SUPFAM" id="SSF56219">
    <property type="entry name" value="DNase I-like"/>
    <property type="match status" value="1"/>
</dbReference>
<feature type="compositionally biased region" description="Basic and acidic residues" evidence="1">
    <location>
        <begin position="364"/>
        <end position="380"/>
    </location>
</feature>
<dbReference type="Proteomes" id="UP001305779">
    <property type="component" value="Unassembled WGS sequence"/>
</dbReference>
<organism evidence="3 4">
    <name type="scientific">Zasmidium cellare</name>
    <name type="common">Wine cellar mold</name>
    <name type="synonym">Racodium cellare</name>
    <dbReference type="NCBI Taxonomy" id="395010"/>
    <lineage>
        <taxon>Eukaryota</taxon>
        <taxon>Fungi</taxon>
        <taxon>Dikarya</taxon>
        <taxon>Ascomycota</taxon>
        <taxon>Pezizomycotina</taxon>
        <taxon>Dothideomycetes</taxon>
        <taxon>Dothideomycetidae</taxon>
        <taxon>Mycosphaerellales</taxon>
        <taxon>Mycosphaerellaceae</taxon>
        <taxon>Zasmidium</taxon>
    </lineage>
</organism>
<feature type="domain" description="Inositol polyphosphate-related phosphatase" evidence="2">
    <location>
        <begin position="874"/>
        <end position="1220"/>
    </location>
</feature>
<dbReference type="Gene3D" id="3.60.10.10">
    <property type="entry name" value="Endonuclease/exonuclease/phosphatase"/>
    <property type="match status" value="1"/>
</dbReference>
<protein>
    <recommendedName>
        <fullName evidence="2">Inositol polyphosphate-related phosphatase domain-containing protein</fullName>
    </recommendedName>
</protein>
<feature type="compositionally biased region" description="Low complexity" evidence="1">
    <location>
        <begin position="463"/>
        <end position="474"/>
    </location>
</feature>
<dbReference type="InterPro" id="IPR000300">
    <property type="entry name" value="IPPc"/>
</dbReference>
<evidence type="ECO:0000259" key="2">
    <source>
        <dbReference type="SMART" id="SM00128"/>
    </source>
</evidence>
<feature type="compositionally biased region" description="Polar residues" evidence="1">
    <location>
        <begin position="9"/>
        <end position="20"/>
    </location>
</feature>
<name>A0ABR0EKX5_ZASCE</name>
<dbReference type="InterPro" id="IPR046985">
    <property type="entry name" value="IP5"/>
</dbReference>
<accession>A0ABR0EKX5</accession>
<sequence length="1270" mass="139894">MADRGDGPDTTSIKPFSSLKSKFENLGKDNETPQSPVGPPRQSSLLSANLNSPAARPKTSGGENNVVGLGLGPVPVPSAHVTPAAPTPRRLQPKQPQPRPSSMGPMSPPAPRSPPLLTVDSPRSPQKGFSVDLRPSASAGTTPLQPLTPNRTSESPKTHSRNISRAATPALEARAAAFLQATDSPVVKDAPPMPLPESRPLKPEPTKEPPVVNRAAKPKVPVKPQILGKKPSNLAAPEPSAELTDQSVSPFSTPPSSEGSSPDIKNHPGPKATSSHANNAHAPIPQRPRNDSEASWVQRIRGDSDASFVDRARAGSNASFVESSSLPDSWLPPPTHHAVAARREQQANGLVRAPTMPARYRPAPGRDFHEADDSPEDRPRLPVRPELQMRPGRTSPPKVRSGRTSPTKFGKLPLKRSVDGLKNAAGGSDTDAPRIPAVKTGGKSALAQGFERSPISRSPTSGPLSAAPAVPAPRRSVDQRRPPPPPPSSTAPAGAVHTISSHVQGQSRDDEEDIAPPGFNNDSMAGPQDYPDGTRANRRPPRSKQRPWQIPTGYDTRLFAVCGDYICTSGYITKAWNLRTGEELLNMEHRDQTRVTSIVFKPSPNIDDEGKRFWLGTSSGEILEVDIPSQTVVKTKAAHTRREVIRMFRYESELWTLDDGGELLVWRPDHKGMPSLDSQSNNWRIPKGVTFSLASGKQLWTAVGKEIRVFLPSAHSDTEFQVLKSPLIQSGCGEVTSGATLNGKQDLVYFGHSDGKVSVYNRGNFTCQAVVNVSVYKISSLVGVGDYLWAGYSTGMAYVYDTSTTPWTVKKDWKAHDKQICSIVADPSAMWKMGRLNVVTLGLDNLLRIWDGMLEEDWVEARMQSRDSEFCSFRELTAAVLTWNAGASKPSFLQHSIDDSNFFRDYITSGAPPDIFVFGFQELVDLEDKKVTAKSFFKSKKKDPAEEQHMSRQYRAWRDHLTGCLDEHMPTHQTYTLLHTTSMVGLFTCIFVKSSERQRIRHVHTSEVKRGMGGMHGNKGALIVRMVLDDSSICFVNCHLAAGQTHTMHRNNDIAEILETNALPQYPLDQNELTDHSDVFAGGGDGSMVLDHEICILNGDLNYRIDTMGRDAVIKQIQQGNLARLLERDQLLLSRKKNPGFRLRAFQESPIRFAPTYKYNVHSDDYDTSEKRRAPAWCDRILYRGLGKVKMEEYRRWDQIRISDHRPVSGRLRLRIKTVDPDKREIVWDKCVKEFEGVRQRIAKAAQLEYLTNILGLTPKEATAALQKGG</sequence>
<feature type="region of interest" description="Disordered" evidence="1">
    <location>
        <begin position="1"/>
        <end position="550"/>
    </location>
</feature>
<dbReference type="Gene3D" id="2.130.10.10">
    <property type="entry name" value="YVTN repeat-like/Quinoprotein amine dehydrogenase"/>
    <property type="match status" value="1"/>
</dbReference>
<evidence type="ECO:0000313" key="3">
    <source>
        <dbReference type="EMBL" id="KAK4501443.1"/>
    </source>
</evidence>
<proteinExistence type="predicted"/>
<gene>
    <name evidence="3" type="ORF">PRZ48_007252</name>
</gene>
<dbReference type="InterPro" id="IPR036322">
    <property type="entry name" value="WD40_repeat_dom_sf"/>
</dbReference>
<dbReference type="EMBL" id="JAXOVC010000005">
    <property type="protein sequence ID" value="KAK4501443.1"/>
    <property type="molecule type" value="Genomic_DNA"/>
</dbReference>
<feature type="compositionally biased region" description="Basic residues" evidence="1">
    <location>
        <begin position="536"/>
        <end position="545"/>
    </location>
</feature>
<dbReference type="PANTHER" id="PTHR11200:SF240">
    <property type="entry name" value="INOSITOL POLYPHOSPHATE 5-PHOSPHATASE C9G1.10C-RELATED"/>
    <property type="match status" value="1"/>
</dbReference>
<feature type="compositionally biased region" description="Low complexity" evidence="1">
    <location>
        <begin position="43"/>
        <end position="55"/>
    </location>
</feature>